<dbReference type="InterPro" id="IPR047153">
    <property type="entry name" value="TRIM45/56/19-like"/>
</dbReference>
<dbReference type="PANTHER" id="PTHR25462:SF296">
    <property type="entry name" value="MEIOTIC P26, ISOFORM F"/>
    <property type="match status" value="1"/>
</dbReference>
<proteinExistence type="predicted"/>
<evidence type="ECO:0000256" key="4">
    <source>
        <dbReference type="PROSITE-ProRule" id="PRU00024"/>
    </source>
</evidence>
<dbReference type="Pfam" id="PF13445">
    <property type="entry name" value="zf-RING_UBOX"/>
    <property type="match status" value="1"/>
</dbReference>
<evidence type="ECO:0000259" key="5">
    <source>
        <dbReference type="PROSITE" id="PS50089"/>
    </source>
</evidence>
<evidence type="ECO:0000313" key="7">
    <source>
        <dbReference type="EnsemblMetazoa" id="Aqu2.1.04809_001"/>
    </source>
</evidence>
<dbReference type="InParanoid" id="A0A1X7SRN7"/>
<keyword evidence="3" id="KW-0862">Zinc</keyword>
<dbReference type="Gene3D" id="3.30.160.60">
    <property type="entry name" value="Classic Zinc Finger"/>
    <property type="match status" value="1"/>
</dbReference>
<dbReference type="SMART" id="SM00336">
    <property type="entry name" value="BBOX"/>
    <property type="match status" value="2"/>
</dbReference>
<dbReference type="PROSITE" id="PS50089">
    <property type="entry name" value="ZF_RING_2"/>
    <property type="match status" value="1"/>
</dbReference>
<name>A0A1X7SRN7_AMPQE</name>
<dbReference type="SUPFAM" id="SSF57850">
    <property type="entry name" value="RING/U-box"/>
    <property type="match status" value="1"/>
</dbReference>
<dbReference type="PANTHER" id="PTHR25462">
    <property type="entry name" value="BONUS, ISOFORM C-RELATED"/>
    <property type="match status" value="1"/>
</dbReference>
<dbReference type="InterPro" id="IPR013083">
    <property type="entry name" value="Znf_RING/FYVE/PHD"/>
</dbReference>
<dbReference type="EnsemblMetazoa" id="Aqu2.1.04809_001">
    <property type="protein sequence ID" value="Aqu2.1.04809_001"/>
    <property type="gene ID" value="Aqu2.1.04809"/>
</dbReference>
<keyword evidence="2 4" id="KW-0863">Zinc-finger</keyword>
<reference evidence="7" key="1">
    <citation type="submission" date="2017-05" db="UniProtKB">
        <authorList>
            <consortium name="EnsemblMetazoa"/>
        </authorList>
    </citation>
    <scope>IDENTIFICATION</scope>
</reference>
<dbReference type="Pfam" id="PF00643">
    <property type="entry name" value="zf-B_box"/>
    <property type="match status" value="1"/>
</dbReference>
<keyword evidence="1" id="KW-0479">Metal-binding</keyword>
<dbReference type="PROSITE" id="PS50119">
    <property type="entry name" value="ZF_BBOX"/>
    <property type="match status" value="2"/>
</dbReference>
<evidence type="ECO:0008006" key="8">
    <source>
        <dbReference type="Google" id="ProtNLM"/>
    </source>
</evidence>
<protein>
    <recommendedName>
        <fullName evidence="8">RING-type domain-containing protein</fullName>
    </recommendedName>
</protein>
<organism evidence="7">
    <name type="scientific">Amphimedon queenslandica</name>
    <name type="common">Sponge</name>
    <dbReference type="NCBI Taxonomy" id="400682"/>
    <lineage>
        <taxon>Eukaryota</taxon>
        <taxon>Metazoa</taxon>
        <taxon>Porifera</taxon>
        <taxon>Demospongiae</taxon>
        <taxon>Heteroscleromorpha</taxon>
        <taxon>Haplosclerida</taxon>
        <taxon>Niphatidae</taxon>
        <taxon>Amphimedon</taxon>
    </lineage>
</organism>
<evidence type="ECO:0000256" key="2">
    <source>
        <dbReference type="ARBA" id="ARBA00022771"/>
    </source>
</evidence>
<dbReference type="InterPro" id="IPR001841">
    <property type="entry name" value="Znf_RING"/>
</dbReference>
<dbReference type="SUPFAM" id="SSF57845">
    <property type="entry name" value="B-box zinc-binding domain"/>
    <property type="match status" value="1"/>
</dbReference>
<accession>A0A1X7SRN7</accession>
<dbReference type="CDD" id="cd19756">
    <property type="entry name" value="Bbox2"/>
    <property type="match status" value="1"/>
</dbReference>
<dbReference type="eggNOG" id="KOG2177">
    <property type="taxonomic scope" value="Eukaryota"/>
</dbReference>
<dbReference type="AlphaFoldDB" id="A0A1X7SRN7"/>
<sequence length="564" mass="64274">MMEGHSLKCSVCLELYNDPRVLPCLHTFCLKCITGFSNKNSSLTCPECRAKHEPLPVSGTNYPVNLSILSELEEAKSGDESSRICGFCIAGDVAVGFCEDCGEYLCQYCCDFHKKGKAFLSHNISAIDDINSTLDSIVPFSKQPANVSCVRHPKYELEIYCRDCSCLVCYKCMFEPSHKGHDYGSINDVSQEIEQDIESLSETASSKEIQFEACLALIEKIERVVISEQDKVRQKVKSIFDNLMTLLEEVFTEDNKTIWAVKNDFQMALPQIKSSHSLSTHAQRQIGQNIQSRSLVNQLLQCLMKIKNVDIPGAMEDVFHVRSSSNSFQKELFELLNFDNLLRHLLASRYENEDDIIAGGKCFWHVSDEESEPDWDEIELIMGKNQSGDKVAKEEEKEEVTHESIPNNEPIEYELYKDEPMIEEYEAEPIEDELYQDEPYQYNYTQPLLIPLPSLHLYSDPCQYNEDDNCEDEVIEIHEALNAGSCTVPFSPRVRAIAVIEQPFAKLTQWSVQCVSHEDQTVSVVPFTSDKIAIKFCPHFKGKYTLHLSPVDTKYVIELKVELY</sequence>
<dbReference type="InterPro" id="IPR000315">
    <property type="entry name" value="Znf_B-box"/>
</dbReference>
<evidence type="ECO:0000256" key="1">
    <source>
        <dbReference type="ARBA" id="ARBA00022723"/>
    </source>
</evidence>
<dbReference type="SMART" id="SM00184">
    <property type="entry name" value="RING"/>
    <property type="match status" value="1"/>
</dbReference>
<evidence type="ECO:0000259" key="6">
    <source>
        <dbReference type="PROSITE" id="PS50119"/>
    </source>
</evidence>
<dbReference type="GO" id="GO:0008270">
    <property type="term" value="F:zinc ion binding"/>
    <property type="evidence" value="ECO:0007669"/>
    <property type="project" value="UniProtKB-KW"/>
</dbReference>
<dbReference type="PROSITE" id="PS00518">
    <property type="entry name" value="ZF_RING_1"/>
    <property type="match status" value="1"/>
</dbReference>
<dbReference type="InterPro" id="IPR027370">
    <property type="entry name" value="Znf-RING_euk"/>
</dbReference>
<feature type="domain" description="B box-type" evidence="6">
    <location>
        <begin position="144"/>
        <end position="186"/>
    </location>
</feature>
<dbReference type="OrthoDB" id="6105938at2759"/>
<feature type="domain" description="B box-type" evidence="6">
    <location>
        <begin position="80"/>
        <end position="127"/>
    </location>
</feature>
<dbReference type="Gene3D" id="3.30.40.10">
    <property type="entry name" value="Zinc/RING finger domain, C3HC4 (zinc finger)"/>
    <property type="match status" value="1"/>
</dbReference>
<feature type="domain" description="RING-type" evidence="5">
    <location>
        <begin position="9"/>
        <end position="49"/>
    </location>
</feature>
<dbReference type="InterPro" id="IPR017907">
    <property type="entry name" value="Znf_RING_CS"/>
</dbReference>
<dbReference type="CDD" id="cd19757">
    <property type="entry name" value="Bbox1"/>
    <property type="match status" value="1"/>
</dbReference>
<dbReference type="OMA" id="THLECNI"/>
<evidence type="ECO:0000256" key="3">
    <source>
        <dbReference type="ARBA" id="ARBA00022833"/>
    </source>
</evidence>